<dbReference type="EMBL" id="JACBKZ010000001">
    <property type="protein sequence ID" value="KAF5960052.1"/>
    <property type="molecule type" value="Genomic_DNA"/>
</dbReference>
<sequence length="308" mass="33834">MNRKARTEIVLATPKQLTNPWWFQNLDEVGEEIPVKALAEVSTSFPISHASISLVTIISDKDNDDCVNPTNMDDSDPNYGVALPEVIVISSDDDEDNDAPCGPLDYSSTDIDSPHYLGFAGLSDESSNDVVVRSLEVICSRTPSSGRGGRRRLVRRREELLAVPEEPTVDNGRKVSLVGRQLIHALLNRDTVSRLGSNSGANDSPPPLDVPLQLIGKDPKAKDLLWEDEGVSEGRLSLCCVSVSKSTQLYRWTIPGSPSGALREVPLELPEDRVLTLALEMRQTLPRMPTNGYIPCNVNRRALKEIVK</sequence>
<keyword evidence="2" id="KW-1185">Reference proteome</keyword>
<proteinExistence type="predicted"/>
<gene>
    <name evidence="1" type="ORF">HYC85_001261</name>
</gene>
<dbReference type="AlphaFoldDB" id="A0A7J7I4V7"/>
<evidence type="ECO:0000313" key="2">
    <source>
        <dbReference type="Proteomes" id="UP000593564"/>
    </source>
</evidence>
<protein>
    <submittedName>
        <fullName evidence="1">Uncharacterized protein</fullName>
    </submittedName>
</protein>
<reference evidence="2" key="1">
    <citation type="journal article" date="2020" name="Nat. Commun.">
        <title>Genome assembly of wild tea tree DASZ reveals pedigree and selection history of tea varieties.</title>
        <authorList>
            <person name="Zhang W."/>
            <person name="Zhang Y."/>
            <person name="Qiu H."/>
            <person name="Guo Y."/>
            <person name="Wan H."/>
            <person name="Zhang X."/>
            <person name="Scossa F."/>
            <person name="Alseekh S."/>
            <person name="Zhang Q."/>
            <person name="Wang P."/>
            <person name="Xu L."/>
            <person name="Schmidt M.H."/>
            <person name="Jia X."/>
            <person name="Li D."/>
            <person name="Zhu A."/>
            <person name="Guo F."/>
            <person name="Chen W."/>
            <person name="Ni D."/>
            <person name="Usadel B."/>
            <person name="Fernie A.R."/>
            <person name="Wen W."/>
        </authorList>
    </citation>
    <scope>NUCLEOTIDE SEQUENCE [LARGE SCALE GENOMIC DNA]</scope>
    <source>
        <strain evidence="2">cv. G240</strain>
    </source>
</reference>
<name>A0A7J7I4V7_CAMSI</name>
<accession>A0A7J7I4V7</accession>
<comment type="caution">
    <text evidence="1">The sequence shown here is derived from an EMBL/GenBank/DDBJ whole genome shotgun (WGS) entry which is preliminary data.</text>
</comment>
<reference evidence="1 2" key="2">
    <citation type="submission" date="2020-07" db="EMBL/GenBank/DDBJ databases">
        <title>Genome assembly of wild tea tree DASZ reveals pedigree and selection history of tea varieties.</title>
        <authorList>
            <person name="Zhang W."/>
        </authorList>
    </citation>
    <scope>NUCLEOTIDE SEQUENCE [LARGE SCALE GENOMIC DNA]</scope>
    <source>
        <strain evidence="2">cv. G240</strain>
        <tissue evidence="1">Leaf</tissue>
    </source>
</reference>
<organism evidence="1 2">
    <name type="scientific">Camellia sinensis</name>
    <name type="common">Tea plant</name>
    <name type="synonym">Thea sinensis</name>
    <dbReference type="NCBI Taxonomy" id="4442"/>
    <lineage>
        <taxon>Eukaryota</taxon>
        <taxon>Viridiplantae</taxon>
        <taxon>Streptophyta</taxon>
        <taxon>Embryophyta</taxon>
        <taxon>Tracheophyta</taxon>
        <taxon>Spermatophyta</taxon>
        <taxon>Magnoliopsida</taxon>
        <taxon>eudicotyledons</taxon>
        <taxon>Gunneridae</taxon>
        <taxon>Pentapetalae</taxon>
        <taxon>asterids</taxon>
        <taxon>Ericales</taxon>
        <taxon>Theaceae</taxon>
        <taxon>Camellia</taxon>
    </lineage>
</organism>
<dbReference type="Proteomes" id="UP000593564">
    <property type="component" value="Unassembled WGS sequence"/>
</dbReference>
<evidence type="ECO:0000313" key="1">
    <source>
        <dbReference type="EMBL" id="KAF5960052.1"/>
    </source>
</evidence>